<evidence type="ECO:0000256" key="24">
    <source>
        <dbReference type="ARBA" id="ARBA00023054"/>
    </source>
</evidence>
<reference evidence="38" key="2">
    <citation type="journal article" name="Sci. Transl. Med.">
        <title>Heightened resistance to host type 1 interferons characterizes HIV-1 at transmission and after antiretroviral therapy interruption.</title>
        <authorList>
            <person name="Gondim M.V.P."/>
            <person name="Sherrill-Mix S."/>
            <person name="Bibollet-Ruche F."/>
            <person name="Russell R.M."/>
            <person name="Trimboli S."/>
            <person name="Smith A.G."/>
            <person name="Li Y."/>
            <person name="Liu W."/>
            <person name="Avitto A.N."/>
            <person name="DeVoto J.C."/>
            <person name="Connell J."/>
            <person name="Fenton-May A.E."/>
            <person name="Pellegrino P."/>
            <person name="Williams I."/>
            <person name="Papasavvas E."/>
            <person name="Lorenzi J.C.C."/>
            <person name="Salantes D.B."/>
            <person name="Mampe F."/>
            <person name="Monroy M.A."/>
            <person name="Cohen Y.Z."/>
            <person name="Heath S."/>
            <person name="Saag M.S."/>
            <person name="Montaner L.J."/>
            <person name="Collman R.G."/>
            <person name="Siliciano J.M."/>
            <person name="Siliciano R.F."/>
            <person name="Plenderleith L.J."/>
            <person name="Sharp P.M."/>
            <person name="Caskey M."/>
            <person name="Nussenzweig M.C."/>
            <person name="Shaw G.M."/>
            <person name="Borrow P."/>
            <person name="Bar K.J."/>
            <person name="Hahn B.H."/>
        </authorList>
    </citation>
    <scope>NUCLEOTIDE SEQUENCE</scope>
    <source>
        <strain evidence="38">MM34.08.SGS.1</strain>
    </source>
</reference>
<dbReference type="InterPro" id="IPR000777">
    <property type="entry name" value="HIV1_Gp120"/>
</dbReference>
<keyword evidence="9 33" id="KW-1032">Host cell membrane</keyword>
<comment type="subcellular location">
    <subcellularLocation>
        <location evidence="3">Host cell membrane</location>
        <topology evidence="3">Peripheral membrane protein</topology>
    </subcellularLocation>
    <subcellularLocation>
        <location evidence="1">Host cell membrane</location>
        <topology evidence="1">Single-pass type I membrane protein</topology>
    </subcellularLocation>
    <subcellularLocation>
        <location evidence="2">Host endosome membrane</location>
        <topology evidence="2">Peripheral membrane protein</topology>
    </subcellularLocation>
    <subcellularLocation>
        <location evidence="5">Host endosome membrane</location>
        <topology evidence="5">Single-pass type I membrane protein</topology>
    </subcellularLocation>
    <subcellularLocation>
        <location evidence="6">Virion membrane</location>
        <topology evidence="6">Peripheral membrane protein</topology>
    </subcellularLocation>
    <subcellularLocation>
        <location evidence="4">Virion membrane</location>
        <topology evidence="4">Single-pass type I membrane protein</topology>
    </subcellularLocation>
</comment>
<dbReference type="Gene3D" id="1.10.287.210">
    <property type="match status" value="1"/>
</dbReference>
<evidence type="ECO:0000256" key="21">
    <source>
        <dbReference type="ARBA" id="ARBA00022890"/>
    </source>
</evidence>
<feature type="region of interest" description="Disordered" evidence="35">
    <location>
        <begin position="714"/>
        <end position="738"/>
    </location>
</feature>
<evidence type="ECO:0000256" key="23">
    <source>
        <dbReference type="ARBA" id="ARBA00023046"/>
    </source>
</evidence>
<evidence type="ECO:0000256" key="7">
    <source>
        <dbReference type="ARBA" id="ARBA00022506"/>
    </source>
</evidence>
<feature type="region of interest" description="Immunosuppression" evidence="33">
    <location>
        <begin position="569"/>
        <end position="587"/>
    </location>
</feature>
<evidence type="ECO:0000256" key="17">
    <source>
        <dbReference type="ARBA" id="ARBA00022804"/>
    </source>
</evidence>
<dbReference type="GO" id="GO:0019064">
    <property type="term" value="P:fusion of virus membrane with host plasma membrane"/>
    <property type="evidence" value="ECO:0007669"/>
    <property type="project" value="UniProtKB-UniRule"/>
</dbReference>
<feature type="chain" id="PRO_5033177445" description="Transmembrane protein gp41" evidence="33">
    <location>
        <begin position="506"/>
        <end position="851"/>
    </location>
</feature>
<reference evidence="38" key="1">
    <citation type="submission" date="2020-07" db="EMBL/GenBank/DDBJ databases">
        <authorList>
            <person name="Gondim M."/>
        </authorList>
    </citation>
    <scope>NUCLEOTIDE SEQUENCE</scope>
    <source>
        <strain evidence="38">MM34.08.SGS.1</strain>
    </source>
</reference>
<dbReference type="GO" id="GO:0044175">
    <property type="term" value="C:host cell endosome membrane"/>
    <property type="evidence" value="ECO:0007669"/>
    <property type="project" value="UniProtKB-SubCell"/>
</dbReference>
<dbReference type="GO" id="GO:1903911">
    <property type="term" value="P:positive regulation of receptor clustering"/>
    <property type="evidence" value="ECO:0007669"/>
    <property type="project" value="UniProtKB-UniRule"/>
</dbReference>
<comment type="miscellaneous">
    <text evidence="33">Inhibitors targeting HIV-1 viral envelope proteins are used as antiretroviral drugs. Attachment of virions to the cell surface via non-specific interactions and CD4 binding can be blocked by inhibitors that include cyanovirin-N, cyclotriazadisulfonamide analogs, PRO 2000, TNX 355 and PRO 542. In addition, BMS 806 can block CD4-induced conformational changes. Env interactions with the coreceptor molecules can be targeted by CCR5 antagonists including SCH-D, maraviroc (UK 427857) and aplaviroc (GW 873140), and the CXCR4 antagonist AMD 070. Fusion of viral and cellular membranes can be inhibited by peptides such as enfuvirtide and tifuvirtide (T 1249). Resistance to inhibitors associated with mutations in Env are observed. Most of the time, single mutations confer only a modest reduction in drug susceptibility. Combination of several mutations is usually required to develop a high-level drug resistance.</text>
</comment>
<evidence type="ECO:0000256" key="12">
    <source>
        <dbReference type="ARBA" id="ARBA00022595"/>
    </source>
</evidence>
<evidence type="ECO:0000256" key="11">
    <source>
        <dbReference type="ARBA" id="ARBA00022581"/>
    </source>
</evidence>
<comment type="caution">
    <text evidence="33 34">Lacks conserved residue(s) required for the propagation of feature annotation.</text>
</comment>
<name>A0A887F669_HV1</name>
<keyword evidence="17 33" id="KW-1161">Viral attachment to host cell</keyword>
<dbReference type="GO" id="GO:0016020">
    <property type="term" value="C:membrane"/>
    <property type="evidence" value="ECO:0007669"/>
    <property type="project" value="UniProtKB-UniRule"/>
</dbReference>
<dbReference type="GO" id="GO:0005198">
    <property type="term" value="F:structural molecule activity"/>
    <property type="evidence" value="ECO:0007669"/>
    <property type="project" value="UniProtKB-UniRule"/>
</dbReference>
<dbReference type="GO" id="GO:0020002">
    <property type="term" value="C:host cell plasma membrane"/>
    <property type="evidence" value="ECO:0007669"/>
    <property type="project" value="UniProtKB-SubCell"/>
</dbReference>
<protein>
    <recommendedName>
        <fullName evidence="33">Envelope glycoprotein gp160</fullName>
    </recommendedName>
    <alternativeName>
        <fullName evidence="33">Env polyprotein</fullName>
    </alternativeName>
    <component>
        <recommendedName>
            <fullName evidence="33">Surface protein gp120</fullName>
            <shortName evidence="33">SU</shortName>
        </recommendedName>
        <alternativeName>
            <fullName evidence="33">Glycoprotein 120</fullName>
            <shortName evidence="33">gp120</shortName>
        </alternativeName>
    </component>
    <component>
        <recommendedName>
            <fullName evidence="33">Transmembrane protein gp41</fullName>
            <shortName evidence="33">TM</shortName>
        </recommendedName>
        <alternativeName>
            <fullName evidence="33">Glycoprotein 41</fullName>
            <shortName evidence="33">gp41</shortName>
        </alternativeName>
    </component>
</protein>
<evidence type="ECO:0000313" key="38">
    <source>
        <dbReference type="EMBL" id="QQX42843.1"/>
    </source>
</evidence>
<evidence type="ECO:0000256" key="20">
    <source>
        <dbReference type="ARBA" id="ARBA00022879"/>
    </source>
</evidence>
<evidence type="ECO:0000256" key="28">
    <source>
        <dbReference type="ARBA" id="ARBA00023180"/>
    </source>
</evidence>
<comment type="domain">
    <text evidence="33">The CD4-binding region is targeted by the antibody b12.</text>
</comment>
<evidence type="ECO:0000256" key="19">
    <source>
        <dbReference type="ARBA" id="ARBA00022870"/>
    </source>
</evidence>
<keyword evidence="11 33" id="KW-0945">Host-virus interaction</keyword>
<feature type="domain" description="Human immunodeficiency virus 1 envelope glycoprotein Gp120" evidence="36">
    <location>
        <begin position="33"/>
        <end position="134"/>
    </location>
</feature>
<feature type="transmembrane region" description="Helical" evidence="34">
    <location>
        <begin position="20"/>
        <end position="41"/>
    </location>
</feature>
<comment type="PTM">
    <text evidence="33">Palmitoylation of the transmembrane protein and of Env polyprotein (prior to its proteolytic cleavage) is essential for their association with host cell membrane lipid rafts. Palmitoylation is therefore required for envelope trafficking to classical lipid rafts, but not for viral replication.</text>
</comment>
<keyword evidence="8 33" id="KW-1170">Fusion of virus membrane with host endosomal membrane</keyword>
<evidence type="ECO:0000256" key="3">
    <source>
        <dbReference type="ARBA" id="ARBA00004505"/>
    </source>
</evidence>
<keyword evidence="10 33" id="KW-1165">Clathrin-mediated endocytosis of virus by host</keyword>
<proteinExistence type="inferred from homology"/>
<comment type="similarity">
    <text evidence="33">Belongs to the HIV-1 env protein family.</text>
</comment>
<sequence>MRVKEIMRNCQHLWRWGMMLLGMLMICSATEKLWVTVYYGVPVWKEANTTLFCASDAKAYSTEAHNVWATHACVPTDPSPQEVVLGNVTENFNMWKNNMVEQMHEDIISLWDQSLKPCVKLTPLCVTLNCTNATKTNDSRIEELGLKNCSFNVTTTIRDKVKKEYALFYRLDVMPVANDSTSYILINCNTSTITQACPKTTFEPIPIHYCAPAGFAILKCNDKKFNGTGPCTNVSTIQCTHGIRPVVSTQLLLNGSLAEGEIMIRSENFTNNAKTIIVQLNESISINCTRPNNNTRKSIHITPGRAFYATGEVTGDIRQAHCNISRKDWNHTLIRIVEKLKEQYGNNKTIVFKQHSGGDPEITMHSFNCGGEFFYCNTTGLFNSTWNDNSTWNNNSTWNDNSTSNITLPCRIKQIINRWQEVGRAMYAPPISGQIKCSSQITGLLLTRDGGGNETENGTEIFRPIGGNMKDNWRSELYKYKVVKIEPLGIAPTRAKRRVVQREKRAVGTIGAMFLGFLGTAGSTMGAASLTLTVQARLLLSGIVQQQNNLLRAIEAQQHLLQLTVWGIKQLQARVLAVERYLRDQQLLGIWGCSGKLICTTAVPWNASWSNKTQKEIWENMTWMQWEREIDNYTGLIYTLLEESQNQQEKNEQELLELDKWASLWNWFSITNWLWYIRLFIMIVGGLIGLRIVFTILSIVNRVRKGYSPLSFQTRLPAQRGPDRPEEIEEEGGDRDRGGSGPLVNGFLAIVWVDLRNLFLFLYHRLRDLLLIVTRIVELLGRRGWEALKYWWNLLQYWSQELKKSAVSLLNTTAIVVAEGTDRIIEIVQRTSRAIRNIPRRIRQGAERALQ</sequence>
<dbReference type="FunFam" id="2.170.40.20:FF:000003">
    <property type="entry name" value="Envelope glycoprotein gp160"/>
    <property type="match status" value="1"/>
</dbReference>
<evidence type="ECO:0000256" key="27">
    <source>
        <dbReference type="ARBA" id="ARBA00023157"/>
    </source>
</evidence>
<keyword evidence="30 33" id="KW-0449">Lipoprotein</keyword>
<feature type="site" description="Cleavage; by host furin" evidence="33">
    <location>
        <begin position="505"/>
        <end position="506"/>
    </location>
</feature>
<dbReference type="FunFam" id="1.20.5.490:FF:000001">
    <property type="entry name" value="Envelope glycoprotein gp160"/>
    <property type="match status" value="1"/>
</dbReference>
<dbReference type="GO" id="GO:0075512">
    <property type="term" value="P:clathrin-dependent endocytosis of virus by host cell"/>
    <property type="evidence" value="ECO:0007669"/>
    <property type="project" value="UniProtKB-UniRule"/>
</dbReference>
<comment type="domain">
    <text evidence="33">The membrane proximal external region (MPER) present in gp41 is a tryptophan-rich region recognized by the antibodies 2F5, Z13, and 4E10. MPER seems to play a role in fusion.</text>
</comment>
<keyword evidence="22 33" id="KW-1133">Transmembrane helix</keyword>
<evidence type="ECO:0000259" key="37">
    <source>
        <dbReference type="Pfam" id="PF00517"/>
    </source>
</evidence>
<feature type="chain" id="PRO_5033177447" description="Envelope glycoprotein gp160" evidence="33">
    <location>
        <begin position="32"/>
        <end position="851"/>
    </location>
</feature>
<dbReference type="SUPFAM" id="SSF56502">
    <property type="entry name" value="gp120 core"/>
    <property type="match status" value="2"/>
</dbReference>
<keyword evidence="23 33" id="KW-1039">Host endosome</keyword>
<comment type="miscellaneous">
    <text evidence="33">HIV-1 lineages are divided in three main groups, M (for Major), O (for Outlier), and N (for New, or Non-M, Non-O). The vast majority of strains found worldwide belong to the group M. Group O seems to be endemic to and largely confined to Cameroon and neighboring countries in West Central Africa, where these viruses represent a small minority of HIV-1 strains. The group N is represented by a limited number of isolates from Cameroonian persons. The group M is further subdivided in 9 clades or subtypes (A to D, F to H, J and K).</text>
</comment>
<keyword evidence="13 33" id="KW-0165">Cleavage on pair of basic residues</keyword>
<evidence type="ECO:0000256" key="13">
    <source>
        <dbReference type="ARBA" id="ARBA00022685"/>
    </source>
</evidence>
<comment type="subcellular location">
    <molecule>Transmembrane protein gp41</molecule>
    <subcellularLocation>
        <location evidence="33">Virion membrane</location>
        <topology evidence="33">Single-pass type I membrane protein</topology>
    </subcellularLocation>
    <subcellularLocation>
        <location evidence="33">Host cell membrane</location>
        <topology evidence="33">Single-pass type I membrane protein</topology>
    </subcellularLocation>
    <subcellularLocation>
        <location evidence="33">Host endosome membrane</location>
        <topology evidence="33">Single-pass type I membrane protein</topology>
    </subcellularLocation>
    <text evidence="33">It is probably concentrated at the site of budding and incorporated into the virions possibly by contacts between the cytoplasmic tail of Env and the N-terminus of Gag.</text>
</comment>
<evidence type="ECO:0000256" key="9">
    <source>
        <dbReference type="ARBA" id="ARBA00022511"/>
    </source>
</evidence>
<feature type="transmembrane region" description="Helical" evidence="34">
    <location>
        <begin position="673"/>
        <end position="700"/>
    </location>
</feature>
<dbReference type="SUPFAM" id="SSF58069">
    <property type="entry name" value="Virus ectodomain"/>
    <property type="match status" value="1"/>
</dbReference>
<evidence type="ECO:0000256" key="33">
    <source>
        <dbReference type="HAMAP-Rule" id="MF_04083"/>
    </source>
</evidence>
<evidence type="ECO:0000256" key="32">
    <source>
        <dbReference type="ARBA" id="ARBA00062028"/>
    </source>
</evidence>
<evidence type="ECO:0000256" key="31">
    <source>
        <dbReference type="ARBA" id="ARBA00023296"/>
    </source>
</evidence>
<feature type="region of interest" description="MPER; binding to GalCer" evidence="33">
    <location>
        <begin position="657"/>
        <end position="678"/>
    </location>
</feature>
<feature type="topological domain" description="Cytoplasmic" evidence="33">
    <location>
        <begin position="701"/>
        <end position="851"/>
    </location>
</feature>
<evidence type="ECO:0000256" key="35">
    <source>
        <dbReference type="SAM" id="MobiDB-lite"/>
    </source>
</evidence>
<accession>A0A887F669</accession>
<dbReference type="HAMAP" id="MF_04083">
    <property type="entry name" value="HIV_ENV"/>
    <property type="match status" value="1"/>
</dbReference>
<evidence type="ECO:0000256" key="1">
    <source>
        <dbReference type="ARBA" id="ARBA00004402"/>
    </source>
</evidence>
<feature type="coiled-coil region" evidence="33">
    <location>
        <begin position="628"/>
        <end position="662"/>
    </location>
</feature>
<keyword evidence="25 33" id="KW-0472">Membrane</keyword>
<feature type="region of interest" description="CD4-binding loop" evidence="33">
    <location>
        <begin position="355"/>
        <end position="365"/>
    </location>
</feature>
<comment type="function">
    <text evidence="33">Transmembrane protein gp41: Acts as a class I viral fusion protein. Under the current model, the protein has at least 3 conformational states: pre-fusion native state, pre-hairpin intermediate state, and post-fusion hairpin state. During fusion of viral and target intracellular membranes, the coiled coil regions (heptad repeats) assume a trimer-of-hairpins structure, positioning the fusion peptide in close proximity to the C-terminal region of the ectodomain. The formation of this structure appears to drive apposition and subsequent fusion of viral and target cell membranes. Complete fusion occurs in host cell endosomes and is dynamin-dependent, however some lipid transfer might occur at the plasma membrane. The virus undergoes clathrin-dependent internalization long before endosomal fusion, thus minimizing the surface exposure of conserved viral epitopes during fusion and reducing the efficacy of inhibitors targeting these epitopes. Membranes fusion leads to delivery of the nucleocapsid into the cytoplasm.</text>
</comment>
<dbReference type="InterPro" id="IPR000328">
    <property type="entry name" value="GP41-like"/>
</dbReference>
<keyword evidence="24 33" id="KW-0175">Coiled coil</keyword>
<keyword evidence="29 33" id="KW-0899">Viral immunoevasion</keyword>
<feature type="disulfide bond" evidence="33">
    <location>
        <begin position="53"/>
        <end position="73"/>
    </location>
</feature>
<keyword evidence="21 33" id="KW-1164">Virus endocytosis by host</keyword>
<feature type="short sequence motif" description="YXXL motif; contains endocytosis signal" evidence="33">
    <location>
        <begin position="707"/>
        <end position="710"/>
    </location>
</feature>
<keyword evidence="19 33" id="KW-1043">Host membrane</keyword>
<dbReference type="Pfam" id="PF00516">
    <property type="entry name" value="GP120"/>
    <property type="match status" value="2"/>
</dbReference>
<comment type="domain">
    <text evidence="33 34">The 17 amino acids long immunosuppressive region is present in many retroviral envelope proteins. Synthetic peptides derived from this relatively conserved sequence inhibit immune function in vitro and in vivo.</text>
</comment>
<evidence type="ECO:0000256" key="22">
    <source>
        <dbReference type="ARBA" id="ARBA00022989"/>
    </source>
</evidence>
<evidence type="ECO:0000256" key="34">
    <source>
        <dbReference type="RuleBase" id="RU363095"/>
    </source>
</evidence>
<keyword evidence="12 33" id="KW-1162">Viral penetration into host cytoplasm</keyword>
<keyword evidence="16 33" id="KW-0732">Signal</keyword>
<evidence type="ECO:0000256" key="8">
    <source>
        <dbReference type="ARBA" id="ARBA00022510"/>
    </source>
</evidence>
<keyword evidence="14 33" id="KW-0812">Transmembrane</keyword>
<feature type="domain" description="Retroviral envelope protein GP41-like" evidence="37">
    <location>
        <begin position="525"/>
        <end position="714"/>
    </location>
</feature>
<comment type="subunit">
    <text evidence="32">The mature envelope protein (Env) consists of a homotrimer of non-covalently associated gp120-gp41 heterodimers. The resulting complex protrudes from the virus surface as a spike. There seems to be as few as 10 spikes on the average virion. Interacts with host CD4, CCR5 and CXCR4. Gp120 also interacts with the C-type lectins CD209/DC-SIGN and CLEC4M/DC-SIGNR (collectively referred to as DC-SIGN(R)). Gp120 and gp41 interact with GalCer. Gp120 interacts with host ITGA4/ITGB7 complex; on CD4+ T-cells, this interaction results in rapid activation of integrin ITGAL/LFA-1, which facilitates efficient cell-to-cell spreading of HIV-1. Gp120 interacts with cell-associated heparan sulfate; this interaction increases virus infectivity on permissive cells and may be involved in infection of CD4- cells.</text>
</comment>
<feature type="domain" description="Human immunodeficiency virus 1 envelope glycoprotein Gp120" evidence="36">
    <location>
        <begin position="146"/>
        <end position="505"/>
    </location>
</feature>
<dbReference type="Gene3D" id="2.170.40.20">
    <property type="entry name" value="Human immunodeficiency virus 1, Gp160, envelope glycoprotein"/>
    <property type="match status" value="2"/>
</dbReference>
<evidence type="ECO:0000256" key="26">
    <source>
        <dbReference type="ARBA" id="ARBA00023139"/>
    </source>
</evidence>
<evidence type="ECO:0000256" key="25">
    <source>
        <dbReference type="ARBA" id="ARBA00023136"/>
    </source>
</evidence>
<dbReference type="InterPro" id="IPR036377">
    <property type="entry name" value="Gp120_core_sf"/>
</dbReference>
<dbReference type="InterPro" id="IPR037527">
    <property type="entry name" value="Gp160"/>
</dbReference>
<evidence type="ECO:0000256" key="16">
    <source>
        <dbReference type="ARBA" id="ARBA00022729"/>
    </source>
</evidence>
<dbReference type="GO" id="GO:0052031">
    <property type="term" value="P:symbiont-mediated perturbation of host defense response"/>
    <property type="evidence" value="ECO:0007669"/>
    <property type="project" value="UniProtKB-UniRule"/>
</dbReference>
<evidence type="ECO:0000256" key="10">
    <source>
        <dbReference type="ARBA" id="ARBA00022570"/>
    </source>
</evidence>
<dbReference type="FunFam" id="2.170.40.20:FF:000001">
    <property type="entry name" value="Envelope glycoprotein gp160"/>
    <property type="match status" value="1"/>
</dbReference>
<dbReference type="GO" id="GO:1903908">
    <property type="term" value="P:positive regulation of plasma membrane raft polarization"/>
    <property type="evidence" value="ECO:0007669"/>
    <property type="project" value="UniProtKB-UniRule"/>
</dbReference>
<organismHost>
    <name type="scientific">Homo sapiens</name>
    <name type="common">Human</name>
    <dbReference type="NCBI Taxonomy" id="9606"/>
</organismHost>
<dbReference type="GO" id="GO:0019082">
    <property type="term" value="P:viral protein processing"/>
    <property type="evidence" value="ECO:0007669"/>
    <property type="project" value="UniProtKB-UniRule"/>
</dbReference>
<evidence type="ECO:0000256" key="2">
    <source>
        <dbReference type="ARBA" id="ARBA00004433"/>
    </source>
</evidence>
<evidence type="ECO:0000256" key="5">
    <source>
        <dbReference type="ARBA" id="ARBA00004578"/>
    </source>
</evidence>
<evidence type="ECO:0000256" key="18">
    <source>
        <dbReference type="ARBA" id="ARBA00022844"/>
    </source>
</evidence>
<dbReference type="GO" id="GO:0019031">
    <property type="term" value="C:viral envelope"/>
    <property type="evidence" value="ECO:0007669"/>
    <property type="project" value="UniProtKB-KW"/>
</dbReference>
<comment type="subunit">
    <text evidence="33">The mature envelope protein (Env) consists of a homotrimer of non-covalently associated gp120-gp41 heterodimers. The resulting complex protrudes from the virus surface as a spike. There seems to be as few as 10 spikes on the average virion. Surface protein gp120 interacts with host CD4, CCR5 and CXCR4. Gp120 also interacts with the C-type lectins CD209/DC-SIGN and CLEC4M/DC-SIGNR (collectively referred to as DC-SIGN(R)). Gp120 and gp41 interact with GalCer. Gp120 interacts with host ITGA4/ITGB7 complex; on CD4+ T-cells, this interaction results in rapid activation of integrin ITGAL/LFA-1, which facilitates efficient cell-to-cell spreading of HIV-1. Gp120 interacts with cell-associated heparan sulfate; this interaction increases virus infectivity on permissive cells and may be involved in infection of CD4- cells.</text>
</comment>
<feature type="disulfide bond" evidence="33">
    <location>
        <begin position="210"/>
        <end position="239"/>
    </location>
</feature>
<dbReference type="Gene3D" id="1.20.5.490">
    <property type="entry name" value="Single helix bin"/>
    <property type="match status" value="1"/>
</dbReference>
<feature type="disulfide bond" evidence="33">
    <location>
        <begin position="220"/>
        <end position="231"/>
    </location>
</feature>
<evidence type="ECO:0000256" key="14">
    <source>
        <dbReference type="ARBA" id="ARBA00022692"/>
    </source>
</evidence>
<dbReference type="EMBL" id="MT794747">
    <property type="protein sequence ID" value="QQX42843.1"/>
    <property type="molecule type" value="Genomic_RNA"/>
</dbReference>
<keyword evidence="18 33" id="KW-0946">Virion</keyword>
<organism evidence="38">
    <name type="scientific">Human immunodeficiency virus type 1</name>
    <name type="common">HIV-1</name>
    <dbReference type="NCBI Taxonomy" id="11676"/>
    <lineage>
        <taxon>Viruses</taxon>
        <taxon>Riboviria</taxon>
        <taxon>Pararnavirae</taxon>
        <taxon>Artverviricota</taxon>
        <taxon>Revtraviricetes</taxon>
        <taxon>Ortervirales</taxon>
        <taxon>Retroviridae</taxon>
        <taxon>Orthoretrovirinae</taxon>
        <taxon>Lentivirus</taxon>
        <taxon>Lentivirus humimdef1</taxon>
    </lineage>
</organism>
<dbReference type="CDD" id="cd09909">
    <property type="entry name" value="HIV-1-like_HR1-HR2"/>
    <property type="match status" value="1"/>
</dbReference>
<keyword evidence="27 33" id="KW-1015">Disulfide bond</keyword>
<feature type="disulfide bond" evidence="33">
    <location>
        <begin position="593"/>
        <end position="599"/>
    </location>
</feature>
<keyword evidence="20 33" id="KW-0261">Viral envelope protein</keyword>
<evidence type="ECO:0000259" key="36">
    <source>
        <dbReference type="Pfam" id="PF00516"/>
    </source>
</evidence>
<keyword evidence="31 33" id="KW-1160">Virus entry into host cell</keyword>
<comment type="function">
    <text evidence="33">Surface protein gp120: Attaches the virus to the host lymphoid cell by binding to the primary receptor CD4. This interaction induces a structural rearrangement creating a high affinity binding site for a chemokine coreceptor like CXCR4 and/or CCR5. Acts as a ligand for CD209/DC-SIGN and CLEC4M/DC-SIGNR, which are respectively found on dendritic cells (DCs), and on endothelial cells of liver sinusoids and lymph node sinuses. These interactions allow capture of viral particles at mucosal surfaces by these cells and subsequent transmission to permissive cells. HIV subverts the migration properties of dendritic cells to gain access to CD4+ T-cells in lymph nodes. Virus transmission to permissive T-cells occurs either in trans (without DCs infection, through viral capture and transmission), or in cis (following DCs productive infection, through the usual CD4-gp120 interaction), thereby inducing a robust infection. In trans infection, bound virions remain infectious over days and it is proposed that they are not degraded, but protected in non-lysosomal acidic organelles within the DCs close to the cell membrane thus contributing to the viral infectious potential during DCs' migration from the periphery to the lymphoid tissues. On arrival at lymphoid tissues, intact virions recycle back to DCs' cell surface allowing virus transmission to CD4+ T-cells.</text>
</comment>
<feature type="region of interest" description="V2" evidence="33">
    <location>
        <begin position="149"/>
        <end position="188"/>
    </location>
</feature>
<keyword evidence="15 33" id="KW-0053">Apoptosis</keyword>
<keyword evidence="26 33" id="KW-0564">Palmitate</keyword>
<evidence type="ECO:0000256" key="29">
    <source>
        <dbReference type="ARBA" id="ARBA00023280"/>
    </source>
</evidence>
<comment type="domain">
    <text evidence="33">Some of the most genetically diverse regions of the viral genome are present in Env. They are called variable regions 1 through 5 (V1 through V5). Coreceptor usage of gp120 is determined mainly by the primary structure of the third variable region (V3) in the outer domain of gp120. The sequence of V3 determines which coreceptor, CCR5 and/or CXCR4 (corresponding to R5/macrophage, X4/T cell and R5X4/T cell and macrophage tropism), is used to trigger the fusion potential of the Env complex, and hence which cells the virus can infect. Binding to CCR5 involves a region adjacent in addition to V3.</text>
</comment>
<keyword evidence="28 33" id="KW-0325">Glycoprotein</keyword>
<evidence type="ECO:0000256" key="15">
    <source>
        <dbReference type="ARBA" id="ARBA00022703"/>
    </source>
</evidence>
<comment type="domain">
    <text evidence="33">The YXXL motif is involved in determining the exact site of viral release at the surface of infected mononuclear cells and promotes endocytosis. YXXL and di-leucine endocytosis motifs interact directly or indirectly with the clathrin adapter complexes, opperate independently, and their activities are not additive.</text>
</comment>
<evidence type="ECO:0000256" key="4">
    <source>
        <dbReference type="ARBA" id="ARBA00004563"/>
    </source>
</evidence>
<dbReference type="FunFam" id="1.10.287.210:FF:000001">
    <property type="entry name" value="Envelope glycoprotein gp160"/>
    <property type="match status" value="1"/>
</dbReference>
<dbReference type="GO" id="GO:0055036">
    <property type="term" value="C:virion membrane"/>
    <property type="evidence" value="ECO:0007669"/>
    <property type="project" value="UniProtKB-SubCell"/>
</dbReference>
<dbReference type="GO" id="GO:0039654">
    <property type="term" value="P:fusion of virus membrane with host endosome membrane"/>
    <property type="evidence" value="ECO:0007669"/>
    <property type="project" value="UniProtKB-UniRule"/>
</dbReference>
<evidence type="ECO:0000256" key="30">
    <source>
        <dbReference type="ARBA" id="ARBA00023288"/>
    </source>
</evidence>
<evidence type="ECO:0000256" key="6">
    <source>
        <dbReference type="ARBA" id="ARBA00004650"/>
    </source>
</evidence>
<dbReference type="Pfam" id="PF00517">
    <property type="entry name" value="GP41"/>
    <property type="match status" value="1"/>
</dbReference>
<dbReference type="GO" id="GO:0019062">
    <property type="term" value="P:virion attachment to host cell"/>
    <property type="evidence" value="ECO:0007669"/>
    <property type="project" value="UniProtKB-UniRule"/>
</dbReference>
<comment type="subcellular location">
    <molecule>Surface protein gp120</molecule>
    <subcellularLocation>
        <location evidence="33">Virion membrane</location>
        <topology evidence="33">Peripheral membrane protein</topology>
    </subcellularLocation>
    <subcellularLocation>
        <location evidence="33">Host cell membrane</location>
        <topology evidence="33">Peripheral membrane protein</topology>
    </subcellularLocation>
    <subcellularLocation>
        <location evidence="33">Host endosome membrane</location>
        <topology evidence="33">Single-pass type I membrane protein</topology>
    </subcellularLocation>
    <text evidence="33">The surface protein is not anchored to the viral envelope, but associates with the extravirion surface through its binding to TM. It is probably concentrated at the site of budding and incorporated into the virions possibly by contacts between the cytoplasmic tail of Env and the N-terminus of Gag.</text>
</comment>
<gene>
    <name evidence="33 38" type="primary">env</name>
</gene>
<comment type="PTM">
    <text evidence="33">Specific enzymatic cleavages in vivo yield mature proteins. Envelope glycoproteins are synthesized as a inactive precursor that is heavily N-glycosylated and processed likely by host cell furin in the Golgi to yield the mature SU and TM proteins. The cleavage site between SU and TM requires the minimal sequence [KR]-X-[KR]-R. About 2 of the 9 disulfide bonds of gp41 are reduced by P4HB/PDI, following binding to CD4 receptor.</text>
</comment>
<keyword evidence="7 33" id="KW-1168">Fusion of virus membrane with host membrane</keyword>
<comment type="PTM">
    <text evidence="33">Highly glycosylated by host. The high number of glycan on the protein is reffered to as 'glycan shield' because it contributes to hide protein sequence from adaptive immune system.</text>
</comment>
<comment type="function">
    <text evidence="33">Envelope glycoprotein gp160: Oligomerizes in the host endoplasmic reticulum into predominantly trimers. In a second time, gp160 transits in the host Golgi, where glycosylation is completed. The precursor is then proteolytically cleaved in the trans-Golgi and thereby activated by cellular furin or furin-like proteases to produce gp120 and gp41.</text>
</comment>